<evidence type="ECO:0000313" key="2">
    <source>
        <dbReference type="Proteomes" id="UP001189429"/>
    </source>
</evidence>
<dbReference type="Proteomes" id="UP001189429">
    <property type="component" value="Unassembled WGS sequence"/>
</dbReference>
<evidence type="ECO:0000313" key="1">
    <source>
        <dbReference type="EMBL" id="CAK0849464.1"/>
    </source>
</evidence>
<organism evidence="1 2">
    <name type="scientific">Prorocentrum cordatum</name>
    <dbReference type="NCBI Taxonomy" id="2364126"/>
    <lineage>
        <taxon>Eukaryota</taxon>
        <taxon>Sar</taxon>
        <taxon>Alveolata</taxon>
        <taxon>Dinophyceae</taxon>
        <taxon>Prorocentrales</taxon>
        <taxon>Prorocentraceae</taxon>
        <taxon>Prorocentrum</taxon>
    </lineage>
</organism>
<gene>
    <name evidence="1" type="ORF">PCOR1329_LOCUS42144</name>
</gene>
<name>A0ABN9TTC5_9DINO</name>
<keyword evidence="2" id="KW-1185">Reference proteome</keyword>
<dbReference type="EMBL" id="CAUYUJ010015061">
    <property type="protein sequence ID" value="CAK0849464.1"/>
    <property type="molecule type" value="Genomic_DNA"/>
</dbReference>
<reference evidence="1" key="1">
    <citation type="submission" date="2023-10" db="EMBL/GenBank/DDBJ databases">
        <authorList>
            <person name="Chen Y."/>
            <person name="Shah S."/>
            <person name="Dougan E. K."/>
            <person name="Thang M."/>
            <person name="Chan C."/>
        </authorList>
    </citation>
    <scope>NUCLEOTIDE SEQUENCE [LARGE SCALE GENOMIC DNA]</scope>
</reference>
<comment type="caution">
    <text evidence="1">The sequence shown here is derived from an EMBL/GenBank/DDBJ whole genome shotgun (WGS) entry which is preliminary data.</text>
</comment>
<proteinExistence type="predicted"/>
<sequence>MAAAGAHPRVAAGPQEWDFVLVEYTGLPSVPHERLIILIPDGGDQVCTLTPDDDSYEEDLCAVAEVQRWLPRAAGRMGAYSTAAAGVCVHGFRGVPAPMRSRKC</sequence>
<protein>
    <submittedName>
        <fullName evidence="1">Uncharacterized protein</fullName>
    </submittedName>
</protein>
<accession>A0ABN9TTC5</accession>